<sequence>MCQPCIRNYDSKGSYFFCCSPPLAFWDALGKECGRNNVESLTHDLPAARSARDMPPVY</sequence>
<dbReference type="AlphaFoldDB" id="A0A1R3R8K4"/>
<reference evidence="2" key="1">
    <citation type="journal article" date="2017" name="Genome Biol.">
        <title>Comparative genomics reveals high biological diversity and specific adaptations in the industrially and medically important fungal genus Aspergillus.</title>
        <authorList>
            <person name="de Vries R.P."/>
            <person name="Riley R."/>
            <person name="Wiebenga A."/>
            <person name="Aguilar-Osorio G."/>
            <person name="Amillis S."/>
            <person name="Uchima C.A."/>
            <person name="Anderluh G."/>
            <person name="Asadollahi M."/>
            <person name="Askin M."/>
            <person name="Barry K."/>
            <person name="Battaglia E."/>
            <person name="Bayram O."/>
            <person name="Benocci T."/>
            <person name="Braus-Stromeyer S.A."/>
            <person name="Caldana C."/>
            <person name="Canovas D."/>
            <person name="Cerqueira G.C."/>
            <person name="Chen F."/>
            <person name="Chen W."/>
            <person name="Choi C."/>
            <person name="Clum A."/>
            <person name="Dos Santos R.A."/>
            <person name="Damasio A.R."/>
            <person name="Diallinas G."/>
            <person name="Emri T."/>
            <person name="Fekete E."/>
            <person name="Flipphi M."/>
            <person name="Freyberg S."/>
            <person name="Gallo A."/>
            <person name="Gournas C."/>
            <person name="Habgood R."/>
            <person name="Hainaut M."/>
            <person name="Harispe M.L."/>
            <person name="Henrissat B."/>
            <person name="Hilden K.S."/>
            <person name="Hope R."/>
            <person name="Hossain A."/>
            <person name="Karabika E."/>
            <person name="Karaffa L."/>
            <person name="Karanyi Z."/>
            <person name="Krasevec N."/>
            <person name="Kuo A."/>
            <person name="Kusch H."/>
            <person name="LaButti K."/>
            <person name="Lagendijk E.L."/>
            <person name="Lapidus A."/>
            <person name="Levasseur A."/>
            <person name="Lindquist E."/>
            <person name="Lipzen A."/>
            <person name="Logrieco A.F."/>
            <person name="MacCabe A."/>
            <person name="Maekelae M.R."/>
            <person name="Malavazi I."/>
            <person name="Melin P."/>
            <person name="Meyer V."/>
            <person name="Mielnichuk N."/>
            <person name="Miskei M."/>
            <person name="Molnar A.P."/>
            <person name="Mule G."/>
            <person name="Ngan C.Y."/>
            <person name="Orejas M."/>
            <person name="Orosz E."/>
            <person name="Ouedraogo J.P."/>
            <person name="Overkamp K.M."/>
            <person name="Park H.-S."/>
            <person name="Perrone G."/>
            <person name="Piumi F."/>
            <person name="Punt P.J."/>
            <person name="Ram A.F."/>
            <person name="Ramon A."/>
            <person name="Rauscher S."/>
            <person name="Record E."/>
            <person name="Riano-Pachon D.M."/>
            <person name="Robert V."/>
            <person name="Roehrig J."/>
            <person name="Ruller R."/>
            <person name="Salamov A."/>
            <person name="Salih N.S."/>
            <person name="Samson R.A."/>
            <person name="Sandor E."/>
            <person name="Sanguinetti M."/>
            <person name="Schuetze T."/>
            <person name="Sepcic K."/>
            <person name="Shelest E."/>
            <person name="Sherlock G."/>
            <person name="Sophianopoulou V."/>
            <person name="Squina F.M."/>
            <person name="Sun H."/>
            <person name="Susca A."/>
            <person name="Todd R.B."/>
            <person name="Tsang A."/>
            <person name="Unkles S.E."/>
            <person name="van de Wiele N."/>
            <person name="van Rossen-Uffink D."/>
            <person name="Oliveira J.V."/>
            <person name="Vesth T.C."/>
            <person name="Visser J."/>
            <person name="Yu J.-H."/>
            <person name="Zhou M."/>
            <person name="Andersen M.R."/>
            <person name="Archer D.B."/>
            <person name="Baker S.E."/>
            <person name="Benoit I."/>
            <person name="Brakhage A.A."/>
            <person name="Braus G.H."/>
            <person name="Fischer R."/>
            <person name="Frisvad J.C."/>
            <person name="Goldman G.H."/>
            <person name="Houbraken J."/>
            <person name="Oakley B."/>
            <person name="Pocsi I."/>
            <person name="Scazzocchio C."/>
            <person name="Seiboth B."/>
            <person name="vanKuyk P.A."/>
            <person name="Wortman J."/>
            <person name="Dyer P.S."/>
            <person name="Grigoriev I.V."/>
        </authorList>
    </citation>
    <scope>NUCLEOTIDE SEQUENCE [LARGE SCALE GENOMIC DNA]</scope>
    <source>
        <strain evidence="2">ITEM 5010</strain>
    </source>
</reference>
<dbReference type="EMBL" id="KV907514">
    <property type="protein sequence ID" value="OOF90808.1"/>
    <property type="molecule type" value="Genomic_DNA"/>
</dbReference>
<accession>A0A1R3R8K4</accession>
<dbReference type="VEuPathDB" id="FungiDB:ASPCADRAFT_211760"/>
<dbReference type="Proteomes" id="UP000188318">
    <property type="component" value="Unassembled WGS sequence"/>
</dbReference>
<gene>
    <name evidence="1" type="ORF">ASPCADRAFT_211760</name>
</gene>
<name>A0A1R3R8K4_ASPC5</name>
<proteinExistence type="predicted"/>
<keyword evidence="2" id="KW-1185">Reference proteome</keyword>
<organism evidence="1 2">
    <name type="scientific">Aspergillus carbonarius (strain ITEM 5010)</name>
    <dbReference type="NCBI Taxonomy" id="602072"/>
    <lineage>
        <taxon>Eukaryota</taxon>
        <taxon>Fungi</taxon>
        <taxon>Dikarya</taxon>
        <taxon>Ascomycota</taxon>
        <taxon>Pezizomycotina</taxon>
        <taxon>Eurotiomycetes</taxon>
        <taxon>Eurotiomycetidae</taxon>
        <taxon>Eurotiales</taxon>
        <taxon>Aspergillaceae</taxon>
        <taxon>Aspergillus</taxon>
        <taxon>Aspergillus subgen. Circumdati</taxon>
    </lineage>
</organism>
<evidence type="ECO:0000313" key="1">
    <source>
        <dbReference type="EMBL" id="OOF90808.1"/>
    </source>
</evidence>
<evidence type="ECO:0000313" key="2">
    <source>
        <dbReference type="Proteomes" id="UP000188318"/>
    </source>
</evidence>
<protein>
    <submittedName>
        <fullName evidence="1">Uncharacterized protein</fullName>
    </submittedName>
</protein>